<proteinExistence type="predicted"/>
<dbReference type="AlphaFoldDB" id="A0A820XKX8"/>
<reference evidence="1" key="1">
    <citation type="submission" date="2021-02" db="EMBL/GenBank/DDBJ databases">
        <authorList>
            <person name="Nowell W R."/>
        </authorList>
    </citation>
    <scope>NUCLEOTIDE SEQUENCE</scope>
</reference>
<evidence type="ECO:0000313" key="1">
    <source>
        <dbReference type="EMBL" id="CAF4534633.1"/>
    </source>
</evidence>
<evidence type="ECO:0000313" key="2">
    <source>
        <dbReference type="Proteomes" id="UP000663848"/>
    </source>
</evidence>
<protein>
    <submittedName>
        <fullName evidence="1">Uncharacterized protein</fullName>
    </submittedName>
</protein>
<dbReference type="Proteomes" id="UP000663848">
    <property type="component" value="Unassembled WGS sequence"/>
</dbReference>
<sequence>MAKIQERENKKIYLKSIAETINHILDSVCSSISSSSCLSIELIATSPIKTNKLNDQMNIFLCHLSDDEQTRQIRFLIQNRYEHLMSLVDNKIQNILIEHQNIQTQMAFEFGIMPNNLSNNPLSYDTHELTLRTALERIRS</sequence>
<accession>A0A820XKX8</accession>
<dbReference type="EMBL" id="CAJOBR010000668">
    <property type="protein sequence ID" value="CAF4534633.1"/>
    <property type="molecule type" value="Genomic_DNA"/>
</dbReference>
<name>A0A820XKX8_9BILA</name>
<comment type="caution">
    <text evidence="1">The sequence shown here is derived from an EMBL/GenBank/DDBJ whole genome shotgun (WGS) entry which is preliminary data.</text>
</comment>
<gene>
    <name evidence="1" type="ORF">QYT958_LOCUS7153</name>
</gene>
<organism evidence="1 2">
    <name type="scientific">Rotaria socialis</name>
    <dbReference type="NCBI Taxonomy" id="392032"/>
    <lineage>
        <taxon>Eukaryota</taxon>
        <taxon>Metazoa</taxon>
        <taxon>Spiralia</taxon>
        <taxon>Gnathifera</taxon>
        <taxon>Rotifera</taxon>
        <taxon>Eurotatoria</taxon>
        <taxon>Bdelloidea</taxon>
        <taxon>Philodinida</taxon>
        <taxon>Philodinidae</taxon>
        <taxon>Rotaria</taxon>
    </lineage>
</organism>